<dbReference type="Gene3D" id="3.40.50.150">
    <property type="entry name" value="Vaccinia Virus protein VP39"/>
    <property type="match status" value="1"/>
</dbReference>
<dbReference type="InterPro" id="IPR013216">
    <property type="entry name" value="Methyltransf_11"/>
</dbReference>
<dbReference type="SUPFAM" id="SSF53335">
    <property type="entry name" value="S-adenosyl-L-methionine-dependent methyltransferases"/>
    <property type="match status" value="1"/>
</dbReference>
<dbReference type="Pfam" id="PF08241">
    <property type="entry name" value="Methyltransf_11"/>
    <property type="match status" value="1"/>
</dbReference>
<name>A0A0F9S386_9ZZZZ</name>
<gene>
    <name evidence="2" type="ORF">LCGC14_0569460</name>
</gene>
<evidence type="ECO:0000259" key="1">
    <source>
        <dbReference type="Pfam" id="PF08241"/>
    </source>
</evidence>
<dbReference type="GO" id="GO:0008757">
    <property type="term" value="F:S-adenosylmethionine-dependent methyltransferase activity"/>
    <property type="evidence" value="ECO:0007669"/>
    <property type="project" value="InterPro"/>
</dbReference>
<sequence length="185" mass="21719">MNSAEVKKYWEERGLKYEGAPNDDEYAFLASLVGYHTNPGGMIAEIGSGWGRVYMQLDKSGLLNESRVFRMFDFVKSMRDVCEQKTGSRPTAWNGKYIPARTDLYDFVISASVLLHVPPEDIEQVFAEHVRITRRYLYVATYTGQQKYLAKHCFWHDYEQLFDNHQLKIVDQREYPSRTNWLLEK</sequence>
<dbReference type="InterPro" id="IPR029063">
    <property type="entry name" value="SAM-dependent_MTases_sf"/>
</dbReference>
<protein>
    <recommendedName>
        <fullName evidence="1">Methyltransferase type 11 domain-containing protein</fullName>
    </recommendedName>
</protein>
<comment type="caution">
    <text evidence="2">The sequence shown here is derived from an EMBL/GenBank/DDBJ whole genome shotgun (WGS) entry which is preliminary data.</text>
</comment>
<evidence type="ECO:0000313" key="2">
    <source>
        <dbReference type="EMBL" id="KKN56717.1"/>
    </source>
</evidence>
<dbReference type="EMBL" id="LAZR01000834">
    <property type="protein sequence ID" value="KKN56717.1"/>
    <property type="molecule type" value="Genomic_DNA"/>
</dbReference>
<organism evidence="2">
    <name type="scientific">marine sediment metagenome</name>
    <dbReference type="NCBI Taxonomy" id="412755"/>
    <lineage>
        <taxon>unclassified sequences</taxon>
        <taxon>metagenomes</taxon>
        <taxon>ecological metagenomes</taxon>
    </lineage>
</organism>
<reference evidence="2" key="1">
    <citation type="journal article" date="2015" name="Nature">
        <title>Complex archaea that bridge the gap between prokaryotes and eukaryotes.</title>
        <authorList>
            <person name="Spang A."/>
            <person name="Saw J.H."/>
            <person name="Jorgensen S.L."/>
            <person name="Zaremba-Niedzwiedzka K."/>
            <person name="Martijn J."/>
            <person name="Lind A.E."/>
            <person name="van Eijk R."/>
            <person name="Schleper C."/>
            <person name="Guy L."/>
            <person name="Ettema T.J."/>
        </authorList>
    </citation>
    <scope>NUCLEOTIDE SEQUENCE</scope>
</reference>
<accession>A0A0F9S386</accession>
<proteinExistence type="predicted"/>
<dbReference type="AlphaFoldDB" id="A0A0F9S386"/>
<feature type="domain" description="Methyltransferase type 11" evidence="1">
    <location>
        <begin position="45"/>
        <end position="134"/>
    </location>
</feature>